<comment type="subcellular location">
    <subcellularLocation>
        <location evidence="1">Cell membrane</location>
        <topology evidence="1">Single-pass membrane protein</topology>
    </subcellularLocation>
    <subcellularLocation>
        <location evidence="7">Cell membrane</location>
        <topology evidence="7">Single-pass type II membrane protein</topology>
    </subcellularLocation>
</comment>
<keyword evidence="3" id="KW-1003">Cell membrane</keyword>
<dbReference type="PANTHER" id="PTHR30558:SF3">
    <property type="entry name" value="BIOPOLYMER TRANSPORT PROTEIN EXBD-RELATED"/>
    <property type="match status" value="1"/>
</dbReference>
<dbReference type="Pfam" id="PF02472">
    <property type="entry name" value="ExbD"/>
    <property type="match status" value="1"/>
</dbReference>
<dbReference type="Proteomes" id="UP000787472">
    <property type="component" value="Unassembled WGS sequence"/>
</dbReference>
<evidence type="ECO:0000256" key="4">
    <source>
        <dbReference type="ARBA" id="ARBA00022692"/>
    </source>
</evidence>
<keyword evidence="10" id="KW-1185">Reference proteome</keyword>
<keyword evidence="7" id="KW-0653">Protein transport</keyword>
<keyword evidence="5 8" id="KW-1133">Transmembrane helix</keyword>
<keyword evidence="4 7" id="KW-0812">Transmembrane</keyword>
<dbReference type="RefSeq" id="WP_167182521.1">
    <property type="nucleotide sequence ID" value="NZ_JAAONZ010000003.1"/>
</dbReference>
<dbReference type="GO" id="GO:0022857">
    <property type="term" value="F:transmembrane transporter activity"/>
    <property type="evidence" value="ECO:0007669"/>
    <property type="project" value="InterPro"/>
</dbReference>
<dbReference type="InterPro" id="IPR003400">
    <property type="entry name" value="ExbD"/>
</dbReference>
<proteinExistence type="inferred from homology"/>
<evidence type="ECO:0000256" key="5">
    <source>
        <dbReference type="ARBA" id="ARBA00022989"/>
    </source>
</evidence>
<comment type="similarity">
    <text evidence="2 7">Belongs to the ExbD/TolR family.</text>
</comment>
<dbReference type="GO" id="GO:0005886">
    <property type="term" value="C:plasma membrane"/>
    <property type="evidence" value="ECO:0007669"/>
    <property type="project" value="UniProtKB-SubCell"/>
</dbReference>
<keyword evidence="7" id="KW-0813">Transport</keyword>
<gene>
    <name evidence="9" type="ORF">G8770_04815</name>
</gene>
<dbReference type="PANTHER" id="PTHR30558">
    <property type="entry name" value="EXBD MEMBRANE COMPONENT OF PMF-DRIVEN MACROMOLECULE IMPORT SYSTEM"/>
    <property type="match status" value="1"/>
</dbReference>
<protein>
    <submittedName>
        <fullName evidence="9">Biopolymer transporter ExbD</fullName>
    </submittedName>
</protein>
<evidence type="ECO:0000256" key="7">
    <source>
        <dbReference type="RuleBase" id="RU003879"/>
    </source>
</evidence>
<evidence type="ECO:0000313" key="10">
    <source>
        <dbReference type="Proteomes" id="UP000787472"/>
    </source>
</evidence>
<name>A0A9E5JQX5_9GAMM</name>
<evidence type="ECO:0000256" key="2">
    <source>
        <dbReference type="ARBA" id="ARBA00005811"/>
    </source>
</evidence>
<sequence>MSHTLLQASPRKRISLTPLIDVVFILLMFFMLTSTFNQWKAIDLISAAASAEATVVSPDTFPQLLVLHADGLLSLKGTAVRQATAMHALSVERVALSSLRAALDLAAPVVVLPEALANVQTIVATLEALKAAGADDITLGNALPAGDNPGPVQVTP</sequence>
<dbReference type="AlphaFoldDB" id="A0A9E5JQX5"/>
<evidence type="ECO:0000256" key="8">
    <source>
        <dbReference type="SAM" id="Phobius"/>
    </source>
</evidence>
<evidence type="ECO:0000256" key="3">
    <source>
        <dbReference type="ARBA" id="ARBA00022475"/>
    </source>
</evidence>
<dbReference type="EMBL" id="JAAONZ010000003">
    <property type="protein sequence ID" value="NHO64859.1"/>
    <property type="molecule type" value="Genomic_DNA"/>
</dbReference>
<evidence type="ECO:0000313" key="9">
    <source>
        <dbReference type="EMBL" id="NHO64859.1"/>
    </source>
</evidence>
<evidence type="ECO:0000256" key="6">
    <source>
        <dbReference type="ARBA" id="ARBA00023136"/>
    </source>
</evidence>
<reference evidence="9" key="1">
    <citation type="submission" date="2020-03" db="EMBL/GenBank/DDBJ databases">
        <authorList>
            <person name="Guo F."/>
        </authorList>
    </citation>
    <scope>NUCLEOTIDE SEQUENCE</scope>
    <source>
        <strain evidence="9">JCM 30134</strain>
    </source>
</reference>
<dbReference type="GO" id="GO:0015031">
    <property type="term" value="P:protein transport"/>
    <property type="evidence" value="ECO:0007669"/>
    <property type="project" value="UniProtKB-KW"/>
</dbReference>
<keyword evidence="6 8" id="KW-0472">Membrane</keyword>
<organism evidence="9 10">
    <name type="scientific">Pseudomaricurvus hydrocarbonicus</name>
    <dbReference type="NCBI Taxonomy" id="1470433"/>
    <lineage>
        <taxon>Bacteria</taxon>
        <taxon>Pseudomonadati</taxon>
        <taxon>Pseudomonadota</taxon>
        <taxon>Gammaproteobacteria</taxon>
        <taxon>Cellvibrionales</taxon>
        <taxon>Cellvibrionaceae</taxon>
        <taxon>Pseudomaricurvus</taxon>
    </lineage>
</organism>
<evidence type="ECO:0000256" key="1">
    <source>
        <dbReference type="ARBA" id="ARBA00004162"/>
    </source>
</evidence>
<comment type="caution">
    <text evidence="9">The sequence shown here is derived from an EMBL/GenBank/DDBJ whole genome shotgun (WGS) entry which is preliminary data.</text>
</comment>
<feature type="transmembrane region" description="Helical" evidence="8">
    <location>
        <begin position="14"/>
        <end position="32"/>
    </location>
</feature>
<accession>A0A9E5JQX5</accession>